<dbReference type="AlphaFoldDB" id="A0A6N7Q0T7"/>
<organism evidence="1 2">
    <name type="scientific">Polyangium spumosum</name>
    <dbReference type="NCBI Taxonomy" id="889282"/>
    <lineage>
        <taxon>Bacteria</taxon>
        <taxon>Pseudomonadati</taxon>
        <taxon>Myxococcota</taxon>
        <taxon>Polyangia</taxon>
        <taxon>Polyangiales</taxon>
        <taxon>Polyangiaceae</taxon>
        <taxon>Polyangium</taxon>
    </lineage>
</organism>
<protein>
    <submittedName>
        <fullName evidence="1">Uncharacterized protein</fullName>
    </submittedName>
</protein>
<evidence type="ECO:0000313" key="1">
    <source>
        <dbReference type="EMBL" id="MRG95904.1"/>
    </source>
</evidence>
<keyword evidence="2" id="KW-1185">Reference proteome</keyword>
<dbReference type="EMBL" id="WJIE01000009">
    <property type="protein sequence ID" value="MRG95904.1"/>
    <property type="molecule type" value="Genomic_DNA"/>
</dbReference>
<comment type="caution">
    <text evidence="1">The sequence shown here is derived from an EMBL/GenBank/DDBJ whole genome shotgun (WGS) entry which is preliminary data.</text>
</comment>
<gene>
    <name evidence="1" type="ORF">GF068_28880</name>
</gene>
<name>A0A6N7Q0T7_9BACT</name>
<reference evidence="1 2" key="1">
    <citation type="submission" date="2019-10" db="EMBL/GenBank/DDBJ databases">
        <title>A soil myxobacterium in the family Polyangiaceae.</title>
        <authorList>
            <person name="Li Y."/>
            <person name="Wang J."/>
        </authorList>
    </citation>
    <scope>NUCLEOTIDE SEQUENCE [LARGE SCALE GENOMIC DNA]</scope>
    <source>
        <strain evidence="1 2">DSM 14734</strain>
    </source>
</reference>
<accession>A0A6N7Q0T7</accession>
<proteinExistence type="predicted"/>
<dbReference type="Proteomes" id="UP000440224">
    <property type="component" value="Unassembled WGS sequence"/>
</dbReference>
<sequence>MPPSRTAVVEVLVTRNDSFDPQAFRQESLERVLREQGRTSPLPPWIRHPEIPRYSIGWRMGYGEDYMTIWWHWAEGRSAEEKTAYFREFAPIQTEWVDWVGMQIVMDEEEEDDDAAPSLEDDIRKYGEAIAHLGLYDVEAWQAYLKAAPTDEEV</sequence>
<evidence type="ECO:0000313" key="2">
    <source>
        <dbReference type="Proteomes" id="UP000440224"/>
    </source>
</evidence>
<dbReference type="OrthoDB" id="67297at2"/>
<dbReference type="RefSeq" id="WP_153822715.1">
    <property type="nucleotide sequence ID" value="NZ_WJIE01000009.1"/>
</dbReference>